<dbReference type="AlphaFoldDB" id="A0A7I9XPF1"/>
<dbReference type="InterPro" id="IPR034768">
    <property type="entry name" value="4FE4S_WBL"/>
</dbReference>
<reference evidence="2 3" key="1">
    <citation type="journal article" date="2019" name="Emerg. Microbes Infect.">
        <title>Comprehensive subspecies identification of 175 nontuberculous mycobacteria species based on 7547 genomic profiles.</title>
        <authorList>
            <person name="Matsumoto Y."/>
            <person name="Kinjo T."/>
            <person name="Motooka D."/>
            <person name="Nabeya D."/>
            <person name="Jung N."/>
            <person name="Uechi K."/>
            <person name="Horii T."/>
            <person name="Iida T."/>
            <person name="Fujita J."/>
            <person name="Nakamura S."/>
        </authorList>
    </citation>
    <scope>NUCLEOTIDE SEQUENCE [LARGE SCALE GENOMIC DNA]</scope>
    <source>
        <strain evidence="2 3">JCM 16017</strain>
    </source>
</reference>
<name>A0A7I9XPF1_9MYCO</name>
<proteinExistence type="predicted"/>
<dbReference type="Proteomes" id="UP000465263">
    <property type="component" value="Unassembled WGS sequence"/>
</dbReference>
<feature type="domain" description="4Fe-4S Wbl-type" evidence="1">
    <location>
        <begin position="64"/>
        <end position="131"/>
    </location>
</feature>
<sequence length="137" mass="14864">MTLCSVAECTTPSRAMGLCSKHYAQRWHKDRPQAPRVRPDTSADPVVEVLSAVLAGAPALPGARCRNRSHLFDERGPDEPQDVADQRHQQALGLCKVCPALASCERWYSALPARKKPSGVIAGRIPAKRGRPAEEAS</sequence>
<keyword evidence="3" id="KW-1185">Reference proteome</keyword>
<gene>
    <name evidence="2" type="ORF">MSEN_35650</name>
</gene>
<dbReference type="EMBL" id="BLKV01000002">
    <property type="protein sequence ID" value="GFG71845.1"/>
    <property type="molecule type" value="Genomic_DNA"/>
</dbReference>
<comment type="caution">
    <text evidence="2">The sequence shown here is derived from an EMBL/GenBank/DDBJ whole genome shotgun (WGS) entry which is preliminary data.</text>
</comment>
<dbReference type="RefSeq" id="WP_234807229.1">
    <property type="nucleotide sequence ID" value="NZ_BLKV01000002.1"/>
</dbReference>
<organism evidence="2 3">
    <name type="scientific">Mycolicibacter senuensis</name>
    <dbReference type="NCBI Taxonomy" id="386913"/>
    <lineage>
        <taxon>Bacteria</taxon>
        <taxon>Bacillati</taxon>
        <taxon>Actinomycetota</taxon>
        <taxon>Actinomycetes</taxon>
        <taxon>Mycobacteriales</taxon>
        <taxon>Mycobacteriaceae</taxon>
        <taxon>Mycolicibacter</taxon>
    </lineage>
</organism>
<dbReference type="PROSITE" id="PS51674">
    <property type="entry name" value="4FE4S_WBL"/>
    <property type="match status" value="1"/>
</dbReference>
<evidence type="ECO:0000313" key="3">
    <source>
        <dbReference type="Proteomes" id="UP000465263"/>
    </source>
</evidence>
<evidence type="ECO:0000259" key="1">
    <source>
        <dbReference type="PROSITE" id="PS51674"/>
    </source>
</evidence>
<protein>
    <recommendedName>
        <fullName evidence="1">4Fe-4S Wbl-type domain-containing protein</fullName>
    </recommendedName>
</protein>
<accession>A0A7I9XPF1</accession>
<evidence type="ECO:0000313" key="2">
    <source>
        <dbReference type="EMBL" id="GFG71845.1"/>
    </source>
</evidence>